<feature type="transmembrane region" description="Helical" evidence="1">
    <location>
        <begin position="229"/>
        <end position="251"/>
    </location>
</feature>
<dbReference type="OrthoDB" id="5540894at2"/>
<keyword evidence="1" id="KW-0472">Membrane</keyword>
<keyword evidence="3" id="KW-1185">Reference proteome</keyword>
<reference evidence="3" key="1">
    <citation type="submission" date="2019-01" db="EMBL/GenBank/DDBJ databases">
        <title>Draft genomes of a novel of Sporanaerobacter strains.</title>
        <authorList>
            <person name="Ma S."/>
        </authorList>
    </citation>
    <scope>NUCLEOTIDE SEQUENCE [LARGE SCALE GENOMIC DNA]</scope>
    <source>
        <strain evidence="3">NJN-17</strain>
    </source>
</reference>
<sequence>MYNSIKIDDNDENMVVFKETLDEMSDLLDFISDNEFQQVKSEYIGNKVYLIQGQALDAARHTLSSIWGCCKYACFSDAFTLVRKFRDDLMQYLFIIFTLDRMEGFSEEESKKYFNDIINVDKVIEGVNLLFEIISSGCKKKPHEKAVDSWLENTLSDAAHFQDRRLYFDASKYISMLKNDDTIKNCFELYLEPLWSTLDRELNNYVHANGSKYIMSNLPNYIYDHRRDAIIHLISIIRNIMVIFISLIILIEPSCIRSSDYIDYIDIGETPPEGSQYWVASIIQNFIDTDIVRVSSCLKEFLKENNKYSMQIE</sequence>
<dbReference type="Proteomes" id="UP000287969">
    <property type="component" value="Chromosome"/>
</dbReference>
<name>A0A410QDA6_9FIRM</name>
<protein>
    <submittedName>
        <fullName evidence="2">Uncharacterized protein</fullName>
    </submittedName>
</protein>
<dbReference type="AlphaFoldDB" id="A0A410QDA6"/>
<evidence type="ECO:0000313" key="2">
    <source>
        <dbReference type="EMBL" id="QAT61971.1"/>
    </source>
</evidence>
<accession>A0A410QDA6</accession>
<keyword evidence="1" id="KW-1133">Transmembrane helix</keyword>
<dbReference type="RefSeq" id="WP_128752614.1">
    <property type="nucleotide sequence ID" value="NZ_CP035282.1"/>
</dbReference>
<gene>
    <name evidence="2" type="ORF">EQM13_10425</name>
</gene>
<evidence type="ECO:0000313" key="3">
    <source>
        <dbReference type="Proteomes" id="UP000287969"/>
    </source>
</evidence>
<proteinExistence type="predicted"/>
<dbReference type="EMBL" id="CP035282">
    <property type="protein sequence ID" value="QAT61971.1"/>
    <property type="molecule type" value="Genomic_DNA"/>
</dbReference>
<evidence type="ECO:0000256" key="1">
    <source>
        <dbReference type="SAM" id="Phobius"/>
    </source>
</evidence>
<dbReference type="KEGG" id="spoa:EQM13_10425"/>
<organism evidence="2 3">
    <name type="scientific">Acidilutibacter cellobiosedens</name>
    <dbReference type="NCBI Taxonomy" id="2507161"/>
    <lineage>
        <taxon>Bacteria</taxon>
        <taxon>Bacillati</taxon>
        <taxon>Bacillota</taxon>
        <taxon>Tissierellia</taxon>
        <taxon>Tissierellales</taxon>
        <taxon>Acidilutibacteraceae</taxon>
        <taxon>Acidilutibacter</taxon>
    </lineage>
</organism>
<keyword evidence="1" id="KW-0812">Transmembrane</keyword>